<reference evidence="1 2" key="1">
    <citation type="journal article" date="2006" name="Science">
        <title>Phytophthora genome sequences uncover evolutionary origins and mechanisms of pathogenesis.</title>
        <authorList>
            <person name="Tyler B.M."/>
            <person name="Tripathy S."/>
            <person name="Zhang X."/>
            <person name="Dehal P."/>
            <person name="Jiang R.H."/>
            <person name="Aerts A."/>
            <person name="Arredondo F.D."/>
            <person name="Baxter L."/>
            <person name="Bensasson D."/>
            <person name="Beynon J.L."/>
            <person name="Chapman J."/>
            <person name="Damasceno C.M."/>
            <person name="Dorrance A.E."/>
            <person name="Dou D."/>
            <person name="Dickerman A.W."/>
            <person name="Dubchak I.L."/>
            <person name="Garbelotto M."/>
            <person name="Gijzen M."/>
            <person name="Gordon S.G."/>
            <person name="Govers F."/>
            <person name="Grunwald N.J."/>
            <person name="Huang W."/>
            <person name="Ivors K.L."/>
            <person name="Jones R.W."/>
            <person name="Kamoun S."/>
            <person name="Krampis K."/>
            <person name="Lamour K.H."/>
            <person name="Lee M.K."/>
            <person name="McDonald W.H."/>
            <person name="Medina M."/>
            <person name="Meijer H.J."/>
            <person name="Nordberg E.K."/>
            <person name="Maclean D.J."/>
            <person name="Ospina-Giraldo M.D."/>
            <person name="Morris P.F."/>
            <person name="Phuntumart V."/>
            <person name="Putnam N.H."/>
            <person name="Rash S."/>
            <person name="Rose J.K."/>
            <person name="Sakihama Y."/>
            <person name="Salamov A.A."/>
            <person name="Savidor A."/>
            <person name="Scheuring C.F."/>
            <person name="Smith B.M."/>
            <person name="Sobral B.W."/>
            <person name="Terry A."/>
            <person name="Torto-Alalibo T.A."/>
            <person name="Win J."/>
            <person name="Xu Z."/>
            <person name="Zhang H."/>
            <person name="Grigoriev I.V."/>
            <person name="Rokhsar D.S."/>
            <person name="Boore J.L."/>
        </authorList>
    </citation>
    <scope>NUCLEOTIDE SEQUENCE [LARGE SCALE GENOMIC DNA]</scope>
    <source>
        <strain evidence="1 2">P6497</strain>
    </source>
</reference>
<protein>
    <submittedName>
        <fullName evidence="1">Uncharacterized protein</fullName>
    </submittedName>
</protein>
<dbReference type="EMBL" id="JH159159">
    <property type="protein sequence ID" value="EGZ09513.1"/>
    <property type="molecule type" value="Genomic_DNA"/>
</dbReference>
<keyword evidence="2" id="KW-1185">Reference proteome</keyword>
<accession>G5A467</accession>
<evidence type="ECO:0000313" key="1">
    <source>
        <dbReference type="EMBL" id="EGZ09513.1"/>
    </source>
</evidence>
<name>G5A467_PHYSP</name>
<dbReference type="InParanoid" id="G5A467"/>
<evidence type="ECO:0000313" key="2">
    <source>
        <dbReference type="Proteomes" id="UP000002640"/>
    </source>
</evidence>
<proteinExistence type="predicted"/>
<dbReference type="RefSeq" id="XP_009534374.1">
    <property type="nucleotide sequence ID" value="XM_009536079.1"/>
</dbReference>
<organism evidence="1 2">
    <name type="scientific">Phytophthora sojae (strain P6497)</name>
    <name type="common">Soybean stem and root rot agent</name>
    <name type="synonym">Phytophthora megasperma f. sp. glycines</name>
    <dbReference type="NCBI Taxonomy" id="1094619"/>
    <lineage>
        <taxon>Eukaryota</taxon>
        <taxon>Sar</taxon>
        <taxon>Stramenopiles</taxon>
        <taxon>Oomycota</taxon>
        <taxon>Peronosporomycetes</taxon>
        <taxon>Peronosporales</taxon>
        <taxon>Peronosporaceae</taxon>
        <taxon>Phytophthora</taxon>
    </lineage>
</organism>
<sequence length="496" mass="55354">MATWTDTLNARVLANVSTDELRRSYNIVLQEEFSGVAQALDGVTAAFIKLEEVRNAVSKLSSSTVEHSASLQAELDSATKLRQQLKKIVKKVAMDMAVGGEAEGSGYSATNQKPGEELLSHNVNKREKRANESLETKSTETKRAKMNYQTDAIENTSNSLQTPGTSLILNPNGSKLAHQNTSSEKVVDANATDNKSNMETATSALKINKDNCLKVMAELSSSQLQVSGPNILKFVMVWAFRCEDQENHLEAFRQFANAIRSPINNLPNDSKTLGVRRLQTFLKGVAQGISGTHSRTNEEADTNHDILLWEANFLTPTKRGPLIPPIIQALETEMMRPILSSERFRDVSKVMNTLTYWAERERSNHRLCKLFRGLVQGAKLYAGKVSNFTVKANLLGDAQRMELVLGRLASWAIKERTKQTLAFVNQLPTSLLLEAVDIAILMTDEIVRFVEPGWKPRRDRSVLECYTRLKSLVGLINGPTQHQREAVLTRWKMDKV</sequence>
<dbReference type="AlphaFoldDB" id="G5A467"/>
<dbReference type="Proteomes" id="UP000002640">
    <property type="component" value="Unassembled WGS sequence"/>
</dbReference>
<dbReference type="GeneID" id="20642495"/>
<gene>
    <name evidence="1" type="ORF">PHYSODRAFT_305030</name>
</gene>
<dbReference type="KEGG" id="psoj:PHYSODRAFT_305030"/>